<dbReference type="KEGG" id="rix:RO1_32920"/>
<dbReference type="EMBL" id="FP929050">
    <property type="protein sequence ID" value="CBL13606.1"/>
    <property type="molecule type" value="Genomic_DNA"/>
</dbReference>
<evidence type="ECO:0000313" key="2">
    <source>
        <dbReference type="Proteomes" id="UP000008953"/>
    </source>
</evidence>
<accession>D4L1W6</accession>
<gene>
    <name evidence="1" type="ORF">RO1_32920</name>
</gene>
<dbReference type="Proteomes" id="UP000008953">
    <property type="component" value="Chromosome"/>
</dbReference>
<name>D4L1W6_9FIRM</name>
<reference evidence="1 2" key="1">
    <citation type="submission" date="2010-03" db="EMBL/GenBank/DDBJ databases">
        <title>The genome sequence of Roseburia intestinalis XB6B4.</title>
        <authorList>
            <consortium name="metaHIT consortium -- http://www.metahit.eu/"/>
            <person name="Pajon A."/>
            <person name="Turner K."/>
            <person name="Parkhill J."/>
            <person name="Bernalier A."/>
        </authorList>
    </citation>
    <scope>NUCLEOTIDE SEQUENCE [LARGE SCALE GENOMIC DNA]</scope>
    <source>
        <strain evidence="1 2">XB6B4</strain>
    </source>
</reference>
<evidence type="ECO:0000313" key="1">
    <source>
        <dbReference type="EMBL" id="CBL13606.1"/>
    </source>
</evidence>
<sequence length="16" mass="1798">MSKEQCTGYGYFGGNR</sequence>
<dbReference type="HOGENOM" id="CLU_3433071_0_0_9"/>
<dbReference type="AlphaFoldDB" id="D4L1W6"/>
<organism evidence="1 2">
    <name type="scientific">Roseburia intestinalis XB6B4</name>
    <dbReference type="NCBI Taxonomy" id="718255"/>
    <lineage>
        <taxon>Bacteria</taxon>
        <taxon>Bacillati</taxon>
        <taxon>Bacillota</taxon>
        <taxon>Clostridia</taxon>
        <taxon>Lachnospirales</taxon>
        <taxon>Lachnospiraceae</taxon>
        <taxon>Roseburia</taxon>
    </lineage>
</organism>
<proteinExistence type="predicted"/>
<reference evidence="1 2" key="2">
    <citation type="submission" date="2010-03" db="EMBL/GenBank/DDBJ databases">
        <authorList>
            <person name="Pajon A."/>
        </authorList>
    </citation>
    <scope>NUCLEOTIDE SEQUENCE [LARGE SCALE GENOMIC DNA]</scope>
    <source>
        <strain evidence="1 2">XB6B4</strain>
    </source>
</reference>
<protein>
    <submittedName>
        <fullName evidence="1">Uncharacterized protein</fullName>
    </submittedName>
</protein>